<dbReference type="InterPro" id="IPR008538">
    <property type="entry name" value="Uma2"/>
</dbReference>
<sequence length="195" mass="21947">MSAITVTLTPVIELSDDAFYELCQNNRELRFERTAMGELIIMPPVGGEGSSREAEAIIQLGIWNKQAKLGIVFSSSGGFKLPNGADRSPDAAWIERSRWEALPLEQRRKFPPIAPDFVIELRSETDELKPLQDKMQEYMENGVKLGWLLNPKERQVEIYQPGQPVEVLNSPSQLSGESLLPGFVLDLSEIFKFEP</sequence>
<comment type="caution">
    <text evidence="2">The sequence shown here is derived from an EMBL/GenBank/DDBJ whole genome shotgun (WGS) entry which is preliminary data.</text>
</comment>
<name>A0A951U4B3_9CYAN</name>
<dbReference type="SUPFAM" id="SSF52980">
    <property type="entry name" value="Restriction endonuclease-like"/>
    <property type="match status" value="1"/>
</dbReference>
<evidence type="ECO:0000313" key="3">
    <source>
        <dbReference type="Proteomes" id="UP000707356"/>
    </source>
</evidence>
<dbReference type="Pfam" id="PF05685">
    <property type="entry name" value="Uma2"/>
    <property type="match status" value="1"/>
</dbReference>
<feature type="domain" description="Putative restriction endonuclease" evidence="1">
    <location>
        <begin position="17"/>
        <end position="187"/>
    </location>
</feature>
<dbReference type="InterPro" id="IPR011335">
    <property type="entry name" value="Restrct_endonuc-II-like"/>
</dbReference>
<accession>A0A951U4B3</accession>
<gene>
    <name evidence="2" type="ORF">KME07_08865</name>
</gene>
<reference evidence="2" key="1">
    <citation type="submission" date="2021-05" db="EMBL/GenBank/DDBJ databases">
        <authorList>
            <person name="Pietrasiak N."/>
            <person name="Ward R."/>
            <person name="Stajich J.E."/>
            <person name="Kurbessoian T."/>
        </authorList>
    </citation>
    <scope>NUCLEOTIDE SEQUENCE</scope>
    <source>
        <strain evidence="2">GSE-TBD4-15B</strain>
    </source>
</reference>
<dbReference type="PANTHER" id="PTHR34107">
    <property type="entry name" value="SLL0198 PROTEIN-RELATED"/>
    <property type="match status" value="1"/>
</dbReference>
<dbReference type="EMBL" id="JAHHHV010000048">
    <property type="protein sequence ID" value="MBW4465538.1"/>
    <property type="molecule type" value="Genomic_DNA"/>
</dbReference>
<dbReference type="Gene3D" id="3.90.1570.10">
    <property type="entry name" value="tt1808, chain A"/>
    <property type="match status" value="1"/>
</dbReference>
<keyword evidence="2" id="KW-0255">Endonuclease</keyword>
<organism evidence="2 3">
    <name type="scientific">Pegethrix bostrychoides GSE-TBD4-15B</name>
    <dbReference type="NCBI Taxonomy" id="2839662"/>
    <lineage>
        <taxon>Bacteria</taxon>
        <taxon>Bacillati</taxon>
        <taxon>Cyanobacteriota</taxon>
        <taxon>Cyanophyceae</taxon>
        <taxon>Oculatellales</taxon>
        <taxon>Oculatellaceae</taxon>
        <taxon>Pegethrix</taxon>
    </lineage>
</organism>
<dbReference type="CDD" id="cd06260">
    <property type="entry name" value="DUF820-like"/>
    <property type="match status" value="1"/>
</dbReference>
<evidence type="ECO:0000259" key="1">
    <source>
        <dbReference type="Pfam" id="PF05685"/>
    </source>
</evidence>
<dbReference type="PANTHER" id="PTHR34107:SF7">
    <property type="entry name" value="SLR2092 PROTEIN"/>
    <property type="match status" value="1"/>
</dbReference>
<protein>
    <submittedName>
        <fullName evidence="2">Uma2 family endonuclease</fullName>
    </submittedName>
</protein>
<dbReference type="InterPro" id="IPR012296">
    <property type="entry name" value="Nuclease_put_TT1808"/>
</dbReference>
<reference evidence="2" key="2">
    <citation type="journal article" date="2022" name="Microbiol. Resour. Announc.">
        <title>Metagenome Sequencing to Explore Phylogenomics of Terrestrial Cyanobacteria.</title>
        <authorList>
            <person name="Ward R.D."/>
            <person name="Stajich J.E."/>
            <person name="Johansen J.R."/>
            <person name="Huntemann M."/>
            <person name="Clum A."/>
            <person name="Foster B."/>
            <person name="Foster B."/>
            <person name="Roux S."/>
            <person name="Palaniappan K."/>
            <person name="Varghese N."/>
            <person name="Mukherjee S."/>
            <person name="Reddy T.B.K."/>
            <person name="Daum C."/>
            <person name="Copeland A."/>
            <person name="Chen I.A."/>
            <person name="Ivanova N.N."/>
            <person name="Kyrpides N.C."/>
            <person name="Shapiro N."/>
            <person name="Eloe-Fadrosh E.A."/>
            <person name="Pietrasiak N."/>
        </authorList>
    </citation>
    <scope>NUCLEOTIDE SEQUENCE</scope>
    <source>
        <strain evidence="2">GSE-TBD4-15B</strain>
    </source>
</reference>
<keyword evidence="2" id="KW-0378">Hydrolase</keyword>
<keyword evidence="2" id="KW-0540">Nuclease</keyword>
<proteinExistence type="predicted"/>
<evidence type="ECO:0000313" key="2">
    <source>
        <dbReference type="EMBL" id="MBW4465538.1"/>
    </source>
</evidence>
<dbReference type="Proteomes" id="UP000707356">
    <property type="component" value="Unassembled WGS sequence"/>
</dbReference>
<dbReference type="GO" id="GO:0004519">
    <property type="term" value="F:endonuclease activity"/>
    <property type="evidence" value="ECO:0007669"/>
    <property type="project" value="UniProtKB-KW"/>
</dbReference>
<dbReference type="AlphaFoldDB" id="A0A951U4B3"/>